<dbReference type="RefSeq" id="XP_033394785.1">
    <property type="nucleotide sequence ID" value="XM_033544345.1"/>
</dbReference>
<gene>
    <name evidence="6" type="ORF">K452DRAFT_320697</name>
</gene>
<evidence type="ECO:0000313" key="6">
    <source>
        <dbReference type="EMBL" id="KAF2139072.1"/>
    </source>
</evidence>
<feature type="domain" description="DNA2/NAM7 helicase helicase" evidence="3">
    <location>
        <begin position="338"/>
        <end position="720"/>
    </location>
</feature>
<feature type="compositionally biased region" description="Polar residues" evidence="2">
    <location>
        <begin position="1054"/>
        <end position="1064"/>
    </location>
</feature>
<dbReference type="InterPro" id="IPR057373">
    <property type="entry name" value="ZNFX1"/>
</dbReference>
<evidence type="ECO:0000259" key="3">
    <source>
        <dbReference type="Pfam" id="PF13086"/>
    </source>
</evidence>
<dbReference type="InterPro" id="IPR047187">
    <property type="entry name" value="SF1_C_Upf1"/>
</dbReference>
<keyword evidence="1" id="KW-0347">Helicase</keyword>
<dbReference type="GO" id="GO:0004386">
    <property type="term" value="F:helicase activity"/>
    <property type="evidence" value="ECO:0007669"/>
    <property type="project" value="InterPro"/>
</dbReference>
<dbReference type="Proteomes" id="UP000799438">
    <property type="component" value="Unassembled WGS sequence"/>
</dbReference>
<sequence length="1171" mass="132108">MAQQAQGLLIPDWDDGATDMTLNRSSPSPQPSRLTAPSAIRQYMDDARHQAQPNTWMSKAEIPTSEEILDTNMELFTRGAPEECTVSVPVNNIDGPWSSKEDYLEAHYELLREDVLRSLRETVGRVRNKPWGREDEYGTTVGIYENVHIKKLTFSPRGVAVRVSFSLARSGKRVHWEQSKRLITGSLVALTTEEDQFRTQCTMAVVAARPLSDGVDQSPPEIDLFFARPEEFAIDPAQSWIMVEDRASFFEASRYTLRALQKTMREHSPLLLSKHLISLQRQVDSPQYMQMNPRIDMSSAFAAQPSPNTDKGSASLPSESFKNVDILQAWPEDPPTELDKTQQYALRRILTKQLAIIQGPPGTGKTHVSVVALRTILGNMTMGDPPIIVACQTNHALDQLLRHVAEYESEFARLGGRSKDQGIIKKRTLFELKSSQSVPAVAFGLKGPSLKRMRDLEKTMRAILEPMSADKEFLDHKMLLDKRLLTIEQYESLEKGDTDWVQQNPEQTSNEPMVEWLGKNSWVKVDHGTPEDNFFEYEEADLEFEQLKEIEAENAIREEDEIERLKGNHFHLGCRYVGKVASRGAPSITETEIQALLSEKQNLWDINPKLRGAVYNFFLKRFKEEILKSFRLEVRKYQDTAEKRLAGRWEEDHLLLKTQKIIGMTTTGFSKYRALISSLKPKIVLIEEAAETLEALVIATCVPSLEHLILVGDHQQLRPRCQVKDYEDAPYNLNVSLFERLIKNNVEFDTLRRQRRMIPEIRRLLRPIYGDLISDHSSVKERKLPSVTGVGCDSFFFTHSWPESKDNQMSSCNAMEAEMIAEFFNHLYLNGHPVDSITVLTFYNGQRKLILRKLLDHPTLGSSRSRFNVVTVDSYQGEENEIILLSLVRSNQFGHIGFLGVDNRVCVALSRAKRGFYLFGNGEQLACESKTWAEVITLLAGKGGHLPKEGPTMRIGFHLPLKCHTHGRMTYIEAPDDFALVSGGCEIKCHERLPCGHPCPVRCHPYPHSSITCALSCPKVLRCGHKCAGICSDESCHCTLCPKTTGSLIRPGANLNQTNLNPSPERQRPGSSSSGSDSVKWNNFANGGSKQHDREAVRQANDNYEKQQRLVEERSRTAYATVGSTGTPSPVRQYGFSKNTMVGPVDGAGGRRKYRDTFRPGPPDLIPSLLD</sequence>
<feature type="compositionally biased region" description="Polar residues" evidence="2">
    <location>
        <begin position="1122"/>
        <end position="1140"/>
    </location>
</feature>
<dbReference type="PANTHER" id="PTHR10887">
    <property type="entry name" value="DNA2/NAM7 HELICASE FAMILY"/>
    <property type="match status" value="1"/>
</dbReference>
<feature type="compositionally biased region" description="Polar residues" evidence="2">
    <location>
        <begin position="1079"/>
        <end position="1089"/>
    </location>
</feature>
<dbReference type="GO" id="GO:0031048">
    <property type="term" value="P:regulatory ncRNA-mediated heterochromatin formation"/>
    <property type="evidence" value="ECO:0007669"/>
    <property type="project" value="TreeGrafter"/>
</dbReference>
<dbReference type="Gene3D" id="3.40.50.300">
    <property type="entry name" value="P-loop containing nucleotide triphosphate hydrolases"/>
    <property type="match status" value="3"/>
</dbReference>
<feature type="compositionally biased region" description="Basic and acidic residues" evidence="2">
    <location>
        <begin position="1090"/>
        <end position="1116"/>
    </location>
</feature>
<accession>A0A6A6B4J4</accession>
<feature type="domain" description="DNA2/NAM7 helicase-like C-terminal" evidence="4">
    <location>
        <begin position="733"/>
        <end position="922"/>
    </location>
</feature>
<dbReference type="SUPFAM" id="SSF52540">
    <property type="entry name" value="P-loop containing nucleoside triphosphate hydrolases"/>
    <property type="match status" value="1"/>
</dbReference>
<dbReference type="CDD" id="cd06008">
    <property type="entry name" value="NF-X1-zinc-finger"/>
    <property type="match status" value="1"/>
</dbReference>
<feature type="region of interest" description="Disordered" evidence="2">
    <location>
        <begin position="1"/>
        <end position="34"/>
    </location>
</feature>
<evidence type="ECO:0000259" key="4">
    <source>
        <dbReference type="Pfam" id="PF13087"/>
    </source>
</evidence>
<evidence type="ECO:0000256" key="2">
    <source>
        <dbReference type="SAM" id="MobiDB-lite"/>
    </source>
</evidence>
<feature type="domain" description="ZNFX1" evidence="5">
    <location>
        <begin position="140"/>
        <end position="245"/>
    </location>
</feature>
<dbReference type="InterPro" id="IPR041679">
    <property type="entry name" value="DNA2/NAM7-like_C"/>
</dbReference>
<feature type="region of interest" description="Disordered" evidence="2">
    <location>
        <begin position="1052"/>
        <end position="1171"/>
    </location>
</feature>
<keyword evidence="1" id="KW-0547">Nucleotide-binding</keyword>
<dbReference type="Pfam" id="PF13086">
    <property type="entry name" value="AAA_11"/>
    <property type="match status" value="1"/>
</dbReference>
<keyword evidence="1" id="KW-0067">ATP-binding</keyword>
<name>A0A6A6B4J4_9PEZI</name>
<dbReference type="InterPro" id="IPR027417">
    <property type="entry name" value="P-loop_NTPase"/>
</dbReference>
<feature type="compositionally biased region" description="Polar residues" evidence="2">
    <location>
        <begin position="20"/>
        <end position="34"/>
    </location>
</feature>
<dbReference type="InterPro" id="IPR041677">
    <property type="entry name" value="DNA2/NAM7_AAA_11"/>
</dbReference>
<dbReference type="EMBL" id="ML995494">
    <property type="protein sequence ID" value="KAF2139072.1"/>
    <property type="molecule type" value="Genomic_DNA"/>
</dbReference>
<dbReference type="CDD" id="cd18808">
    <property type="entry name" value="SF1_C_Upf1"/>
    <property type="match status" value="1"/>
</dbReference>
<keyword evidence="1" id="KW-0378">Hydrolase</keyword>
<proteinExistence type="predicted"/>
<dbReference type="AlphaFoldDB" id="A0A6A6B4J4"/>
<dbReference type="PANTHER" id="PTHR10887:SF341">
    <property type="entry name" value="NFX1-TYPE ZINC FINGER-CONTAINING PROTEIN 1"/>
    <property type="match status" value="1"/>
</dbReference>
<keyword evidence="7" id="KW-1185">Reference proteome</keyword>
<dbReference type="Pfam" id="PF13087">
    <property type="entry name" value="AAA_12"/>
    <property type="match status" value="1"/>
</dbReference>
<reference evidence="6" key="1">
    <citation type="journal article" date="2020" name="Stud. Mycol.">
        <title>101 Dothideomycetes genomes: a test case for predicting lifestyles and emergence of pathogens.</title>
        <authorList>
            <person name="Haridas S."/>
            <person name="Albert R."/>
            <person name="Binder M."/>
            <person name="Bloem J."/>
            <person name="Labutti K."/>
            <person name="Salamov A."/>
            <person name="Andreopoulos B."/>
            <person name="Baker S."/>
            <person name="Barry K."/>
            <person name="Bills G."/>
            <person name="Bluhm B."/>
            <person name="Cannon C."/>
            <person name="Castanera R."/>
            <person name="Culley D."/>
            <person name="Daum C."/>
            <person name="Ezra D."/>
            <person name="Gonzalez J."/>
            <person name="Henrissat B."/>
            <person name="Kuo A."/>
            <person name="Liang C."/>
            <person name="Lipzen A."/>
            <person name="Lutzoni F."/>
            <person name="Magnuson J."/>
            <person name="Mondo S."/>
            <person name="Nolan M."/>
            <person name="Ohm R."/>
            <person name="Pangilinan J."/>
            <person name="Park H.-J."/>
            <person name="Ramirez L."/>
            <person name="Alfaro M."/>
            <person name="Sun H."/>
            <person name="Tritt A."/>
            <person name="Yoshinaga Y."/>
            <person name="Zwiers L.-H."/>
            <person name="Turgeon B."/>
            <person name="Goodwin S."/>
            <person name="Spatafora J."/>
            <person name="Crous P."/>
            <person name="Grigoriev I."/>
        </authorList>
    </citation>
    <scope>NUCLEOTIDE SEQUENCE</scope>
    <source>
        <strain evidence="6">CBS 121167</strain>
    </source>
</reference>
<dbReference type="OrthoDB" id="409395at2759"/>
<organism evidence="6 7">
    <name type="scientific">Aplosporella prunicola CBS 121167</name>
    <dbReference type="NCBI Taxonomy" id="1176127"/>
    <lineage>
        <taxon>Eukaryota</taxon>
        <taxon>Fungi</taxon>
        <taxon>Dikarya</taxon>
        <taxon>Ascomycota</taxon>
        <taxon>Pezizomycotina</taxon>
        <taxon>Dothideomycetes</taxon>
        <taxon>Dothideomycetes incertae sedis</taxon>
        <taxon>Botryosphaeriales</taxon>
        <taxon>Aplosporellaceae</taxon>
        <taxon>Aplosporella</taxon>
    </lineage>
</organism>
<evidence type="ECO:0000259" key="5">
    <source>
        <dbReference type="Pfam" id="PF25396"/>
    </source>
</evidence>
<protein>
    <recommendedName>
        <fullName evidence="8">Helicase ATP-binding domain-containing protein</fullName>
    </recommendedName>
</protein>
<evidence type="ECO:0000313" key="7">
    <source>
        <dbReference type="Proteomes" id="UP000799438"/>
    </source>
</evidence>
<dbReference type="GeneID" id="54301841"/>
<evidence type="ECO:0000256" key="1">
    <source>
        <dbReference type="ARBA" id="ARBA00022806"/>
    </source>
</evidence>
<evidence type="ECO:0008006" key="8">
    <source>
        <dbReference type="Google" id="ProtNLM"/>
    </source>
</evidence>
<dbReference type="Pfam" id="PF25396">
    <property type="entry name" value="ZNFX1"/>
    <property type="match status" value="1"/>
</dbReference>
<dbReference type="GO" id="GO:0031380">
    <property type="term" value="C:nuclear RNA-directed RNA polymerase complex"/>
    <property type="evidence" value="ECO:0007669"/>
    <property type="project" value="TreeGrafter"/>
</dbReference>
<dbReference type="InterPro" id="IPR045055">
    <property type="entry name" value="DNA2/NAM7-like"/>
</dbReference>